<reference evidence="2" key="1">
    <citation type="submission" date="2014-12" db="EMBL/GenBank/DDBJ databases">
        <title>Insight into the proteome of Arion vulgaris.</title>
        <authorList>
            <person name="Aradska J."/>
            <person name="Bulat T."/>
            <person name="Smidak R."/>
            <person name="Sarate P."/>
            <person name="Gangsoo J."/>
            <person name="Sialana F."/>
            <person name="Bilban M."/>
            <person name="Lubec G."/>
        </authorList>
    </citation>
    <scope>NUCLEOTIDE SEQUENCE</scope>
    <source>
        <tissue evidence="2">Skin</tissue>
    </source>
</reference>
<dbReference type="AlphaFoldDB" id="A0A0B6Z7M1"/>
<accession>A0A0B6Z7M1</accession>
<feature type="non-terminal residue" evidence="2">
    <location>
        <position position="1"/>
    </location>
</feature>
<proteinExistence type="predicted"/>
<dbReference type="EMBL" id="HACG01017051">
    <property type="protein sequence ID" value="CEK63916.1"/>
    <property type="molecule type" value="Transcribed_RNA"/>
</dbReference>
<organism evidence="2">
    <name type="scientific">Arion vulgaris</name>
    <dbReference type="NCBI Taxonomy" id="1028688"/>
    <lineage>
        <taxon>Eukaryota</taxon>
        <taxon>Metazoa</taxon>
        <taxon>Spiralia</taxon>
        <taxon>Lophotrochozoa</taxon>
        <taxon>Mollusca</taxon>
        <taxon>Gastropoda</taxon>
        <taxon>Heterobranchia</taxon>
        <taxon>Euthyneura</taxon>
        <taxon>Panpulmonata</taxon>
        <taxon>Eupulmonata</taxon>
        <taxon>Stylommatophora</taxon>
        <taxon>Helicina</taxon>
        <taxon>Arionoidea</taxon>
        <taxon>Arionidae</taxon>
        <taxon>Arion</taxon>
    </lineage>
</organism>
<feature type="region of interest" description="Disordered" evidence="1">
    <location>
        <begin position="1"/>
        <end position="21"/>
    </location>
</feature>
<protein>
    <submittedName>
        <fullName evidence="2">Uncharacterized protein</fullName>
    </submittedName>
</protein>
<sequence length="51" mass="5975">QTKGNQEKDGTIENERDKLTRDTMGRNVTDWAVIEITCKQSMYELLWDELA</sequence>
<name>A0A0B6Z7M1_9EUPU</name>
<evidence type="ECO:0000256" key="1">
    <source>
        <dbReference type="SAM" id="MobiDB-lite"/>
    </source>
</evidence>
<gene>
    <name evidence="2" type="primary">ORF49954</name>
</gene>
<evidence type="ECO:0000313" key="2">
    <source>
        <dbReference type="EMBL" id="CEK63916.1"/>
    </source>
</evidence>